<reference evidence="1" key="1">
    <citation type="journal article" date="2020" name="Stud. Mycol.">
        <title>101 Dothideomycetes genomes: a test case for predicting lifestyles and emergence of pathogens.</title>
        <authorList>
            <person name="Haridas S."/>
            <person name="Albert R."/>
            <person name="Binder M."/>
            <person name="Bloem J."/>
            <person name="Labutti K."/>
            <person name="Salamov A."/>
            <person name="Andreopoulos B."/>
            <person name="Baker S."/>
            <person name="Barry K."/>
            <person name="Bills G."/>
            <person name="Bluhm B."/>
            <person name="Cannon C."/>
            <person name="Castanera R."/>
            <person name="Culley D."/>
            <person name="Daum C."/>
            <person name="Ezra D."/>
            <person name="Gonzalez J."/>
            <person name="Henrissat B."/>
            <person name="Kuo A."/>
            <person name="Liang C."/>
            <person name="Lipzen A."/>
            <person name="Lutzoni F."/>
            <person name="Magnuson J."/>
            <person name="Mondo S."/>
            <person name="Nolan M."/>
            <person name="Ohm R."/>
            <person name="Pangilinan J."/>
            <person name="Park H.-J."/>
            <person name="Ramirez L."/>
            <person name="Alfaro M."/>
            <person name="Sun H."/>
            <person name="Tritt A."/>
            <person name="Yoshinaga Y."/>
            <person name="Zwiers L.-H."/>
            <person name="Turgeon B."/>
            <person name="Goodwin S."/>
            <person name="Spatafora J."/>
            <person name="Crous P."/>
            <person name="Grigoriev I."/>
        </authorList>
    </citation>
    <scope>NUCLEOTIDE SEQUENCE</scope>
    <source>
        <strain evidence="1">CBS 525.71</strain>
    </source>
</reference>
<accession>A0ACB6RRK7</accession>
<proteinExistence type="predicted"/>
<evidence type="ECO:0000313" key="1">
    <source>
        <dbReference type="EMBL" id="KAF2623768.1"/>
    </source>
</evidence>
<dbReference type="EMBL" id="MU006735">
    <property type="protein sequence ID" value="KAF2623768.1"/>
    <property type="molecule type" value="Genomic_DNA"/>
</dbReference>
<dbReference type="Proteomes" id="UP000799754">
    <property type="component" value="Unassembled WGS sequence"/>
</dbReference>
<keyword evidence="2" id="KW-1185">Reference proteome</keyword>
<protein>
    <submittedName>
        <fullName evidence="1">Uncharacterized protein</fullName>
    </submittedName>
</protein>
<comment type="caution">
    <text evidence="1">The sequence shown here is derived from an EMBL/GenBank/DDBJ whole genome shotgun (WGS) entry which is preliminary data.</text>
</comment>
<sequence length="294" mass="32672">MDLIEIANVLGSPARFCVRVLLLPIYLLTDSAAWFAPPARTKYARNRYGPSFRWRFWLSFDIRGLEALEKLINTGSDEDILRMRDSRLDSSRLIALVGALLASVAIQALSLPRLADTHAMARALFIVALSLSVLATFFTCIQQREFGAARNARALRAWLSNGTKYGNHENSEVYQSSIAALHLLEAPYEILTLSVAIFIGGIASYLGSAWVRNIGLGNDENNGRKWDDVMVIVAFVIPTVFAIVLFNTLLGSKDEESRKTGDVLPGLEDLINIERRLECGPIAAMSRKQKARTW</sequence>
<evidence type="ECO:0000313" key="2">
    <source>
        <dbReference type="Proteomes" id="UP000799754"/>
    </source>
</evidence>
<name>A0ACB6RRK7_9PLEO</name>
<gene>
    <name evidence="1" type="ORF">BU25DRAFT_349395</name>
</gene>
<organism evidence="1 2">
    <name type="scientific">Macroventuria anomochaeta</name>
    <dbReference type="NCBI Taxonomy" id="301207"/>
    <lineage>
        <taxon>Eukaryota</taxon>
        <taxon>Fungi</taxon>
        <taxon>Dikarya</taxon>
        <taxon>Ascomycota</taxon>
        <taxon>Pezizomycotina</taxon>
        <taxon>Dothideomycetes</taxon>
        <taxon>Pleosporomycetidae</taxon>
        <taxon>Pleosporales</taxon>
        <taxon>Pleosporineae</taxon>
        <taxon>Didymellaceae</taxon>
        <taxon>Macroventuria</taxon>
    </lineage>
</organism>